<dbReference type="Pfam" id="PF02098">
    <property type="entry name" value="His_binding"/>
    <property type="match status" value="1"/>
</dbReference>
<sequence length="185" mass="21210">MVGQLATICYILVGAIIILPEAHSKVFNVNYDVSMELGTRTRYFLKYRSYQTDHAVRDAAYCVSLLPMHNSYGTWEAVLRYKQTLASQYTNKIVKIRPHPGPGTTVNNMMRITDDTGGRQLYDQKLYYTDYRSCRVMVEQFQGTRHCSLWVSLGKRTSAIPQACSDAYSQICNTRYHNDDPARCP</sequence>
<organism evidence="2">
    <name type="scientific">Ixodes ricinus</name>
    <name type="common">Common tick</name>
    <name type="synonym">Acarus ricinus</name>
    <dbReference type="NCBI Taxonomy" id="34613"/>
    <lineage>
        <taxon>Eukaryota</taxon>
        <taxon>Metazoa</taxon>
        <taxon>Ecdysozoa</taxon>
        <taxon>Arthropoda</taxon>
        <taxon>Chelicerata</taxon>
        <taxon>Arachnida</taxon>
        <taxon>Acari</taxon>
        <taxon>Parasitiformes</taxon>
        <taxon>Ixodida</taxon>
        <taxon>Ixodoidea</taxon>
        <taxon>Ixodidae</taxon>
        <taxon>Ixodinae</taxon>
        <taxon>Ixodes</taxon>
    </lineage>
</organism>
<feature type="signal peptide" evidence="1">
    <location>
        <begin position="1"/>
        <end position="24"/>
    </location>
</feature>
<dbReference type="EMBL" id="GADI01003528">
    <property type="protein sequence ID" value="JAA70280.1"/>
    <property type="molecule type" value="mRNA"/>
</dbReference>
<evidence type="ECO:0000256" key="1">
    <source>
        <dbReference type="SAM" id="SignalP"/>
    </source>
</evidence>
<dbReference type="InterPro" id="IPR002970">
    <property type="entry name" value="Tick_his-bd"/>
</dbReference>
<feature type="chain" id="PRO_5005518084" evidence="1">
    <location>
        <begin position="25"/>
        <end position="185"/>
    </location>
</feature>
<dbReference type="AlphaFoldDB" id="A0A0K8RGL4"/>
<reference evidence="2" key="1">
    <citation type="submission" date="2012-12" db="EMBL/GenBank/DDBJ databases">
        <title>Identification and characterization of a phenylalanine ammonia-lyase gene family in Isatis indigotica Fort.</title>
        <authorList>
            <person name="Liu Q."/>
            <person name="Chen J."/>
            <person name="Zhou X."/>
            <person name="Di P."/>
            <person name="Xiao Y."/>
            <person name="Xuan H."/>
            <person name="Zhang L."/>
            <person name="Chen W."/>
        </authorList>
    </citation>
    <scope>NUCLEOTIDE SEQUENCE</scope>
    <source>
        <tissue evidence="2">Salivary gland</tissue>
    </source>
</reference>
<protein>
    <submittedName>
        <fullName evidence="2">Putative salivary lipocalin</fullName>
    </submittedName>
</protein>
<accession>A0A0K8RGL4</accession>
<dbReference type="SUPFAM" id="SSF50814">
    <property type="entry name" value="Lipocalins"/>
    <property type="match status" value="1"/>
</dbReference>
<proteinExistence type="evidence at transcript level"/>
<dbReference type="Gene3D" id="2.40.128.20">
    <property type="match status" value="1"/>
</dbReference>
<dbReference type="GO" id="GO:0030682">
    <property type="term" value="P:symbiont-mediated perturbation of host defenses"/>
    <property type="evidence" value="ECO:0007669"/>
    <property type="project" value="InterPro"/>
</dbReference>
<evidence type="ECO:0000313" key="2">
    <source>
        <dbReference type="EMBL" id="JAA70280.1"/>
    </source>
</evidence>
<dbReference type="GO" id="GO:0043176">
    <property type="term" value="F:amine binding"/>
    <property type="evidence" value="ECO:0007669"/>
    <property type="project" value="InterPro"/>
</dbReference>
<keyword evidence="1" id="KW-0732">Signal</keyword>
<dbReference type="InterPro" id="IPR012674">
    <property type="entry name" value="Calycin"/>
</dbReference>
<name>A0A0K8RGL4_IXORI</name>